<dbReference type="AlphaFoldDB" id="A0A8D9AH90"/>
<proteinExistence type="predicted"/>
<protein>
    <submittedName>
        <fullName evidence="1">Uncharacterized protein</fullName>
    </submittedName>
</protein>
<sequence length="108" mass="12230">MPRGQISAQYSTNSNPPLTPLVLIWATLCRPTHMPTGQPALCLFQWQAKWAWVLLTRSSFTTATRSVNPLPPTWVSLPITWTRPPDYQGRVCTRSRLANIPTLFLVQI</sequence>
<accession>A0A8D9AH90</accession>
<reference evidence="1" key="1">
    <citation type="submission" date="2021-05" db="EMBL/GenBank/DDBJ databases">
        <authorList>
            <person name="Alioto T."/>
            <person name="Alioto T."/>
            <person name="Gomez Garrido J."/>
        </authorList>
    </citation>
    <scope>NUCLEOTIDE SEQUENCE</scope>
</reference>
<organism evidence="1">
    <name type="scientific">Cacopsylla melanoneura</name>
    <dbReference type="NCBI Taxonomy" id="428564"/>
    <lineage>
        <taxon>Eukaryota</taxon>
        <taxon>Metazoa</taxon>
        <taxon>Ecdysozoa</taxon>
        <taxon>Arthropoda</taxon>
        <taxon>Hexapoda</taxon>
        <taxon>Insecta</taxon>
        <taxon>Pterygota</taxon>
        <taxon>Neoptera</taxon>
        <taxon>Paraneoptera</taxon>
        <taxon>Hemiptera</taxon>
        <taxon>Sternorrhyncha</taxon>
        <taxon>Psylloidea</taxon>
        <taxon>Psyllidae</taxon>
        <taxon>Psyllinae</taxon>
        <taxon>Cacopsylla</taxon>
    </lineage>
</organism>
<dbReference type="EMBL" id="HBUF01570903">
    <property type="protein sequence ID" value="CAG6766473.1"/>
    <property type="molecule type" value="Transcribed_RNA"/>
</dbReference>
<name>A0A8D9AH90_9HEMI</name>
<evidence type="ECO:0000313" key="1">
    <source>
        <dbReference type="EMBL" id="CAG6766473.1"/>
    </source>
</evidence>